<dbReference type="OrthoDB" id="122570at2"/>
<reference evidence="3" key="1">
    <citation type="submission" date="2018-02" db="EMBL/GenBank/DDBJ databases">
        <authorList>
            <person name="Hausmann B."/>
        </authorList>
    </citation>
    <scope>NUCLEOTIDE SEQUENCE [LARGE SCALE GENOMIC DNA]</scope>
    <source>
        <strain evidence="3">Peat soil MAG SbA1</strain>
    </source>
</reference>
<gene>
    <name evidence="2" type="ORF">SBA1_750029</name>
</gene>
<proteinExistence type="predicted"/>
<name>A0A2U3L6X1_9BACT</name>
<evidence type="ECO:0000313" key="2">
    <source>
        <dbReference type="EMBL" id="SPF47570.1"/>
    </source>
</evidence>
<organism evidence="2 3">
    <name type="scientific">Candidatus Sulfotelmatobacter kueseliae</name>
    <dbReference type="NCBI Taxonomy" id="2042962"/>
    <lineage>
        <taxon>Bacteria</taxon>
        <taxon>Pseudomonadati</taxon>
        <taxon>Acidobacteriota</taxon>
        <taxon>Terriglobia</taxon>
        <taxon>Terriglobales</taxon>
        <taxon>Candidatus Korobacteraceae</taxon>
        <taxon>Candidatus Sulfotelmatobacter</taxon>
    </lineage>
</organism>
<dbReference type="Pfam" id="PF07238">
    <property type="entry name" value="PilZ"/>
    <property type="match status" value="1"/>
</dbReference>
<dbReference type="Gene3D" id="2.40.10.220">
    <property type="entry name" value="predicted glycosyltransferase like domains"/>
    <property type="match status" value="1"/>
</dbReference>
<accession>A0A2U3L6X1</accession>
<dbReference type="InterPro" id="IPR009875">
    <property type="entry name" value="PilZ_domain"/>
</dbReference>
<evidence type="ECO:0000313" key="3">
    <source>
        <dbReference type="Proteomes" id="UP000238701"/>
    </source>
</evidence>
<sequence length="110" mass="11968">MTEETVSAKQFEDLQSAPRFPLHLSASVKAPGGAYAAETENISANGVLLAMDNDVPVGSMVDFTIVLPADVVGARRDVQIDCRGRVVRSFEDRGRRGVGVVIDEYRFERA</sequence>
<dbReference type="SUPFAM" id="SSF141371">
    <property type="entry name" value="PilZ domain-like"/>
    <property type="match status" value="1"/>
</dbReference>
<protein>
    <submittedName>
        <fullName evidence="2">Type IV pilus assembly PilZ</fullName>
    </submittedName>
</protein>
<dbReference type="AlphaFoldDB" id="A0A2U3L6X1"/>
<dbReference type="GO" id="GO:0035438">
    <property type="term" value="F:cyclic-di-GMP binding"/>
    <property type="evidence" value="ECO:0007669"/>
    <property type="project" value="InterPro"/>
</dbReference>
<feature type="domain" description="PilZ" evidence="1">
    <location>
        <begin position="16"/>
        <end position="104"/>
    </location>
</feature>
<dbReference type="Proteomes" id="UP000238701">
    <property type="component" value="Unassembled WGS sequence"/>
</dbReference>
<dbReference type="EMBL" id="OMOD01000172">
    <property type="protein sequence ID" value="SPF47570.1"/>
    <property type="molecule type" value="Genomic_DNA"/>
</dbReference>
<evidence type="ECO:0000259" key="1">
    <source>
        <dbReference type="Pfam" id="PF07238"/>
    </source>
</evidence>